<dbReference type="GO" id="GO:0006508">
    <property type="term" value="P:proteolysis"/>
    <property type="evidence" value="ECO:0007669"/>
    <property type="project" value="UniProtKB-KW"/>
</dbReference>
<dbReference type="InterPro" id="IPR018114">
    <property type="entry name" value="TRYPSIN_HIS"/>
</dbReference>
<evidence type="ECO:0000256" key="6">
    <source>
        <dbReference type="ARBA" id="ARBA00023180"/>
    </source>
</evidence>
<dbReference type="Gene3D" id="2.40.10.10">
    <property type="entry name" value="Trypsin-like serine proteases"/>
    <property type="match status" value="5"/>
</dbReference>
<dbReference type="GO" id="GO:0004252">
    <property type="term" value="F:serine-type endopeptidase activity"/>
    <property type="evidence" value="ECO:0007669"/>
    <property type="project" value="InterPro"/>
</dbReference>
<accession>L8Y3Q1</accession>
<reference evidence="12" key="1">
    <citation type="submission" date="2012-07" db="EMBL/GenBank/DDBJ databases">
        <title>Genome of the Chinese tree shrew, a rising model animal genetically related to primates.</title>
        <authorList>
            <person name="Zhang G."/>
            <person name="Fan Y."/>
            <person name="Yao Y."/>
            <person name="Huang Z."/>
        </authorList>
    </citation>
    <scope>NUCLEOTIDE SEQUENCE [LARGE SCALE GENOMIC DNA]</scope>
</reference>
<evidence type="ECO:0000256" key="4">
    <source>
        <dbReference type="ARBA" id="ARBA00022825"/>
    </source>
</evidence>
<feature type="domain" description="Peptidase S1" evidence="10">
    <location>
        <begin position="123"/>
        <end position="425"/>
    </location>
</feature>
<keyword evidence="2 9" id="KW-0732">Signal</keyword>
<dbReference type="PROSITE" id="PS00134">
    <property type="entry name" value="TRYPSIN_HIS"/>
    <property type="match status" value="2"/>
</dbReference>
<evidence type="ECO:0000256" key="2">
    <source>
        <dbReference type="ARBA" id="ARBA00022729"/>
    </source>
</evidence>
<dbReference type="Pfam" id="PF00089">
    <property type="entry name" value="Trypsin"/>
    <property type="match status" value="2"/>
</dbReference>
<evidence type="ECO:0000313" key="12">
    <source>
        <dbReference type="Proteomes" id="UP000011518"/>
    </source>
</evidence>
<dbReference type="FunFam" id="2.40.10.10:FF:000004">
    <property type="entry name" value="Tryptase gamma 1"/>
    <property type="match status" value="1"/>
</dbReference>
<dbReference type="InterPro" id="IPR001314">
    <property type="entry name" value="Peptidase_S1A"/>
</dbReference>
<dbReference type="PRINTS" id="PR00722">
    <property type="entry name" value="CHYMOTRYPSIN"/>
</dbReference>
<organism evidence="11 12">
    <name type="scientific">Tupaia chinensis</name>
    <name type="common">Chinese tree shrew</name>
    <name type="synonym">Tupaia belangeri chinensis</name>
    <dbReference type="NCBI Taxonomy" id="246437"/>
    <lineage>
        <taxon>Eukaryota</taxon>
        <taxon>Metazoa</taxon>
        <taxon>Chordata</taxon>
        <taxon>Craniata</taxon>
        <taxon>Vertebrata</taxon>
        <taxon>Euteleostomi</taxon>
        <taxon>Mammalia</taxon>
        <taxon>Eutheria</taxon>
        <taxon>Euarchontoglires</taxon>
        <taxon>Scandentia</taxon>
        <taxon>Tupaiidae</taxon>
        <taxon>Tupaia</taxon>
    </lineage>
</organism>
<keyword evidence="6" id="KW-0325">Glycoprotein</keyword>
<dbReference type="InParanoid" id="L8Y3Q1"/>
<evidence type="ECO:0000256" key="7">
    <source>
        <dbReference type="SAM" id="MobiDB-lite"/>
    </source>
</evidence>
<dbReference type="InterPro" id="IPR009003">
    <property type="entry name" value="Peptidase_S1_PA"/>
</dbReference>
<dbReference type="PANTHER" id="PTHR24253:SF159">
    <property type="entry name" value="SERINE PROTEASE 42"/>
    <property type="match status" value="1"/>
</dbReference>
<dbReference type="eggNOG" id="KOG3627">
    <property type="taxonomic scope" value="Eukaryota"/>
</dbReference>
<keyword evidence="4" id="KW-0720">Serine protease</keyword>
<dbReference type="AlphaFoldDB" id="L8Y3Q1"/>
<evidence type="ECO:0000313" key="11">
    <source>
        <dbReference type="EMBL" id="ELV09679.1"/>
    </source>
</evidence>
<feature type="chain" id="PRO_5003998661" evidence="9">
    <location>
        <begin position="25"/>
        <end position="452"/>
    </location>
</feature>
<evidence type="ECO:0000256" key="9">
    <source>
        <dbReference type="SAM" id="SignalP"/>
    </source>
</evidence>
<feature type="compositionally biased region" description="Polar residues" evidence="7">
    <location>
        <begin position="26"/>
        <end position="43"/>
    </location>
</feature>
<dbReference type="SUPFAM" id="SSF50494">
    <property type="entry name" value="Trypsin-like serine proteases"/>
    <property type="match status" value="2"/>
</dbReference>
<dbReference type="InterPro" id="IPR043504">
    <property type="entry name" value="Peptidase_S1_PA_chymotrypsin"/>
</dbReference>
<evidence type="ECO:0000256" key="3">
    <source>
        <dbReference type="ARBA" id="ARBA00022801"/>
    </source>
</evidence>
<gene>
    <name evidence="11" type="ORF">TREES_T100002383</name>
</gene>
<feature type="region of interest" description="Disordered" evidence="7">
    <location>
        <begin position="25"/>
        <end position="62"/>
    </location>
</feature>
<sequence length="452" mass="48283">MASPGCGFLGLLAWLLLQPGLGEAQEGTTQLSPAPVTSGNSSRESTELVWGPMAGSPGTSPPASTRLPILLVPFAKGDPWGGAGPPRRPGGSLGHFPRKSGRQACFFAFSIVPSVCGHSTLKIVGGVDAAEGKWPWQVSVRINRKHVCGGSLINAQWVLTAAHCILSVKMGDRSIYEESTSVVVPVRNIIVHPRFTTSVTVKNDLALLHLHHPVNFSTTIQPICIPQAAFQVVAGTRCWVTGWGRTAEAVCGHSTLKIVGGVDAAEGKWPWQVSVRINRKHVCGGSLINAQWVLTAAHCILSVKMGDRSIYEESTSVVVPVRNIIVHPRFTTSVTVKNDLALLHLHHPVNFSTTIQPICIPQAAFQVVAGTRCWGDSGGPMTCEYNNTWIQVGIVSWGIGCGRHEVPGVYTEVGHYSSWMLAVVNQATSLLPVVFLILLSCLLLPPGILGTP</sequence>
<name>L8Y3Q1_TUPCH</name>
<dbReference type="Proteomes" id="UP000011518">
    <property type="component" value="Unassembled WGS sequence"/>
</dbReference>
<keyword evidence="8" id="KW-0472">Membrane</keyword>
<reference evidence="12" key="2">
    <citation type="journal article" date="2013" name="Nat. Commun.">
        <title>Genome of the Chinese tree shrew.</title>
        <authorList>
            <person name="Fan Y."/>
            <person name="Huang Z.Y."/>
            <person name="Cao C.C."/>
            <person name="Chen C.S."/>
            <person name="Chen Y.X."/>
            <person name="Fan D.D."/>
            <person name="He J."/>
            <person name="Hou H.L."/>
            <person name="Hu L."/>
            <person name="Hu X.T."/>
            <person name="Jiang X.T."/>
            <person name="Lai R."/>
            <person name="Lang Y.S."/>
            <person name="Liang B."/>
            <person name="Liao S.G."/>
            <person name="Mu D."/>
            <person name="Ma Y.Y."/>
            <person name="Niu Y.Y."/>
            <person name="Sun X.Q."/>
            <person name="Xia J.Q."/>
            <person name="Xiao J."/>
            <person name="Xiong Z.Q."/>
            <person name="Xu L."/>
            <person name="Yang L."/>
            <person name="Zhang Y."/>
            <person name="Zhao W."/>
            <person name="Zhao X.D."/>
            <person name="Zheng Y.T."/>
            <person name="Zhou J.M."/>
            <person name="Zhu Y.B."/>
            <person name="Zhang G.J."/>
            <person name="Wang J."/>
            <person name="Yao Y.G."/>
        </authorList>
    </citation>
    <scope>NUCLEOTIDE SEQUENCE [LARGE SCALE GENOMIC DNA]</scope>
</reference>
<dbReference type="PANTHER" id="PTHR24253">
    <property type="entry name" value="TRANSMEMBRANE PROTEASE SERINE"/>
    <property type="match status" value="1"/>
</dbReference>
<dbReference type="FunFam" id="2.40.10.10:FF:000118">
    <property type="entry name" value="Chymotrypsinogen A"/>
    <property type="match status" value="1"/>
</dbReference>
<keyword evidence="12" id="KW-1185">Reference proteome</keyword>
<feature type="transmembrane region" description="Helical" evidence="8">
    <location>
        <begin position="430"/>
        <end position="449"/>
    </location>
</feature>
<evidence type="ECO:0000259" key="10">
    <source>
        <dbReference type="PROSITE" id="PS50240"/>
    </source>
</evidence>
<evidence type="ECO:0000256" key="5">
    <source>
        <dbReference type="ARBA" id="ARBA00023157"/>
    </source>
</evidence>
<keyword evidence="3" id="KW-0378">Hydrolase</keyword>
<evidence type="ECO:0000256" key="8">
    <source>
        <dbReference type="SAM" id="Phobius"/>
    </source>
</evidence>
<dbReference type="SMART" id="SM00020">
    <property type="entry name" value="Tryp_SPc"/>
    <property type="match status" value="2"/>
</dbReference>
<dbReference type="STRING" id="246437.L8Y3Q1"/>
<keyword evidence="1 11" id="KW-0645">Protease</keyword>
<evidence type="ECO:0000256" key="1">
    <source>
        <dbReference type="ARBA" id="ARBA00022670"/>
    </source>
</evidence>
<protein>
    <submittedName>
        <fullName evidence="11">Serine protease 42</fullName>
    </submittedName>
</protein>
<dbReference type="EMBL" id="KB369979">
    <property type="protein sequence ID" value="ELV09679.1"/>
    <property type="molecule type" value="Genomic_DNA"/>
</dbReference>
<dbReference type="InterPro" id="IPR001254">
    <property type="entry name" value="Trypsin_dom"/>
</dbReference>
<keyword evidence="8" id="KW-1133">Transmembrane helix</keyword>
<keyword evidence="5" id="KW-1015">Disulfide bond</keyword>
<proteinExistence type="predicted"/>
<feature type="signal peptide" evidence="9">
    <location>
        <begin position="1"/>
        <end position="24"/>
    </location>
</feature>
<dbReference type="PROSITE" id="PS50240">
    <property type="entry name" value="TRYPSIN_DOM"/>
    <property type="match status" value="1"/>
</dbReference>
<keyword evidence="8" id="KW-0812">Transmembrane</keyword>
<dbReference type="CDD" id="cd00190">
    <property type="entry name" value="Tryp_SPc"/>
    <property type="match status" value="1"/>
</dbReference>